<gene>
    <name evidence="6" type="ORF">ABEU19_000999</name>
</gene>
<dbReference type="Pfam" id="PF00440">
    <property type="entry name" value="TetR_N"/>
    <property type="match status" value="1"/>
</dbReference>
<dbReference type="Gene3D" id="1.10.357.10">
    <property type="entry name" value="Tetracycline Repressor, domain 2"/>
    <property type="match status" value="1"/>
</dbReference>
<accession>A0ABW9FSG5</accession>
<dbReference type="PROSITE" id="PS50977">
    <property type="entry name" value="HTH_TETR_2"/>
    <property type="match status" value="1"/>
</dbReference>
<dbReference type="Proteomes" id="UP001629744">
    <property type="component" value="Unassembled WGS sequence"/>
</dbReference>
<dbReference type="PANTHER" id="PTHR30055">
    <property type="entry name" value="HTH-TYPE TRANSCRIPTIONAL REGULATOR RUTR"/>
    <property type="match status" value="1"/>
</dbReference>
<keyword evidence="1" id="KW-0805">Transcription regulation</keyword>
<evidence type="ECO:0000256" key="3">
    <source>
        <dbReference type="ARBA" id="ARBA00023163"/>
    </source>
</evidence>
<dbReference type="InterPro" id="IPR009057">
    <property type="entry name" value="Homeodomain-like_sf"/>
</dbReference>
<dbReference type="InterPro" id="IPR050109">
    <property type="entry name" value="HTH-type_TetR-like_transc_reg"/>
</dbReference>
<keyword evidence="2 4" id="KW-0238">DNA-binding</keyword>
<dbReference type="PANTHER" id="PTHR30055:SF234">
    <property type="entry name" value="HTH-TYPE TRANSCRIPTIONAL REGULATOR BETI"/>
    <property type="match status" value="1"/>
</dbReference>
<evidence type="ECO:0000313" key="6">
    <source>
        <dbReference type="EMBL" id="MFM1727538.1"/>
    </source>
</evidence>
<comment type="caution">
    <text evidence="6">The sequence shown here is derived from an EMBL/GenBank/DDBJ whole genome shotgun (WGS) entry which is preliminary data.</text>
</comment>
<evidence type="ECO:0000256" key="1">
    <source>
        <dbReference type="ARBA" id="ARBA00023015"/>
    </source>
</evidence>
<dbReference type="EMBL" id="JBDLNU010000001">
    <property type="protein sequence ID" value="MFM1727538.1"/>
    <property type="molecule type" value="Genomic_DNA"/>
</dbReference>
<proteinExistence type="predicted"/>
<keyword evidence="7" id="KW-1185">Reference proteome</keyword>
<feature type="DNA-binding region" description="H-T-H motif" evidence="4">
    <location>
        <begin position="30"/>
        <end position="49"/>
    </location>
</feature>
<reference evidence="6 7" key="1">
    <citation type="submission" date="2023-11" db="EMBL/GenBank/DDBJ databases">
        <authorList>
            <person name="Val-Calvo J."/>
            <person name="Scortti M."/>
            <person name="Vazquez-Boland J."/>
        </authorList>
    </citation>
    <scope>NUCLEOTIDE SEQUENCE [LARGE SCALE GENOMIC DNA]</scope>
    <source>
        <strain evidence="6 7">DSM 46662</strain>
    </source>
</reference>
<evidence type="ECO:0000256" key="2">
    <source>
        <dbReference type="ARBA" id="ARBA00023125"/>
    </source>
</evidence>
<dbReference type="InterPro" id="IPR001647">
    <property type="entry name" value="HTH_TetR"/>
</dbReference>
<dbReference type="SUPFAM" id="SSF46689">
    <property type="entry name" value="Homeodomain-like"/>
    <property type="match status" value="1"/>
</dbReference>
<organism evidence="6 7">
    <name type="scientific">Prescottella soli</name>
    <dbReference type="NCBI Taxonomy" id="1543852"/>
    <lineage>
        <taxon>Bacteria</taxon>
        <taxon>Bacillati</taxon>
        <taxon>Actinomycetota</taxon>
        <taxon>Actinomycetes</taxon>
        <taxon>Mycobacteriales</taxon>
        <taxon>Nocardiaceae</taxon>
        <taxon>Prescottella</taxon>
    </lineage>
</organism>
<evidence type="ECO:0000313" key="7">
    <source>
        <dbReference type="Proteomes" id="UP001629744"/>
    </source>
</evidence>
<evidence type="ECO:0000259" key="5">
    <source>
        <dbReference type="PROSITE" id="PS50977"/>
    </source>
</evidence>
<protein>
    <submittedName>
        <fullName evidence="6">TetR/AcrR family transcriptional regulator</fullName>
    </submittedName>
</protein>
<sequence>MTSSKGAQRQAELLDAAERVLTTRGNANAALRDFAAEAGVRIGHLQHYFPTRADLIRAVLDRALARSLARLQEATGLGVDDGSERTVTREETGRMLEVLLAEHDDAGCVRLFREIWAIAGGDEQTAAVVRSFYRRYVGLVADLIECVRSDVSEGRRIALAETVVSLLEGSSVVRSDIGVRRSAEGDRELVRTAVMLIHGDGAP</sequence>
<keyword evidence="3" id="KW-0804">Transcription</keyword>
<feature type="domain" description="HTH tetR-type" evidence="5">
    <location>
        <begin position="7"/>
        <end position="67"/>
    </location>
</feature>
<name>A0ABW9FSG5_9NOCA</name>
<dbReference type="RefSeq" id="WP_348607430.1">
    <property type="nucleotide sequence ID" value="NZ_CP157276.1"/>
</dbReference>
<evidence type="ECO:0000256" key="4">
    <source>
        <dbReference type="PROSITE-ProRule" id="PRU00335"/>
    </source>
</evidence>